<evidence type="ECO:0000256" key="2">
    <source>
        <dbReference type="ARBA" id="ARBA00022900"/>
    </source>
</evidence>
<dbReference type="InterPro" id="IPR042178">
    <property type="entry name" value="Serpin_sf_1"/>
</dbReference>
<dbReference type="Gene3D" id="2.30.39.10">
    <property type="entry name" value="Alpha-1-antitrypsin, domain 1"/>
    <property type="match status" value="1"/>
</dbReference>
<evidence type="ECO:0000256" key="3">
    <source>
        <dbReference type="RuleBase" id="RU000411"/>
    </source>
</evidence>
<keyword evidence="2 6" id="KW-0722">Serine protease inhibitor</keyword>
<proteinExistence type="inferred from homology"/>
<dbReference type="SUPFAM" id="SSF56574">
    <property type="entry name" value="Serpins"/>
    <property type="match status" value="1"/>
</dbReference>
<evidence type="ECO:0000313" key="5">
    <source>
        <dbReference type="Proteomes" id="UP001652628"/>
    </source>
</evidence>
<feature type="domain" description="Serpin" evidence="4">
    <location>
        <begin position="1"/>
        <end position="316"/>
    </location>
</feature>
<name>A0ABM4TKX5_DROSZ</name>
<reference evidence="6" key="2">
    <citation type="submission" date="2025-08" db="UniProtKB">
        <authorList>
            <consortium name="RefSeq"/>
        </authorList>
    </citation>
    <scope>IDENTIFICATION</scope>
</reference>
<dbReference type="PANTHER" id="PTHR11461:SF372">
    <property type="entry name" value="ACCESSORY GLAND PROTEIN ACP76A-RELATED"/>
    <property type="match status" value="1"/>
</dbReference>
<dbReference type="GeneID" id="108019459"/>
<evidence type="ECO:0000313" key="6">
    <source>
        <dbReference type="RefSeq" id="XP_070850632.1"/>
    </source>
</evidence>
<evidence type="ECO:0000259" key="4">
    <source>
        <dbReference type="SMART" id="SM00093"/>
    </source>
</evidence>
<dbReference type="Pfam" id="PF00079">
    <property type="entry name" value="Serpin"/>
    <property type="match status" value="1"/>
</dbReference>
<dbReference type="GO" id="GO:0004867">
    <property type="term" value="F:serine-type endopeptidase inhibitor activity"/>
    <property type="evidence" value="ECO:0007669"/>
    <property type="project" value="UniProtKB-KW"/>
</dbReference>
<organism evidence="5 6">
    <name type="scientific">Drosophila suzukii</name>
    <name type="common">Spotted-wing drosophila fruit fly</name>
    <dbReference type="NCBI Taxonomy" id="28584"/>
    <lineage>
        <taxon>Eukaryota</taxon>
        <taxon>Metazoa</taxon>
        <taxon>Ecdysozoa</taxon>
        <taxon>Arthropoda</taxon>
        <taxon>Hexapoda</taxon>
        <taxon>Insecta</taxon>
        <taxon>Pterygota</taxon>
        <taxon>Neoptera</taxon>
        <taxon>Endopterygota</taxon>
        <taxon>Diptera</taxon>
        <taxon>Brachycera</taxon>
        <taxon>Muscomorpha</taxon>
        <taxon>Ephydroidea</taxon>
        <taxon>Drosophilidae</taxon>
        <taxon>Drosophila</taxon>
        <taxon>Sophophora</taxon>
    </lineage>
</organism>
<dbReference type="Gene3D" id="3.30.497.10">
    <property type="entry name" value="Antithrombin, subunit I, domain 2"/>
    <property type="match status" value="1"/>
</dbReference>
<protein>
    <submittedName>
        <fullName evidence="6">Serine protease inhibitor 42Dd-like</fullName>
    </submittedName>
</protein>
<dbReference type="InterPro" id="IPR023796">
    <property type="entry name" value="Serpin_dom"/>
</dbReference>
<keyword evidence="5" id="KW-1185">Reference proteome</keyword>
<dbReference type="InterPro" id="IPR042185">
    <property type="entry name" value="Serpin_sf_2"/>
</dbReference>
<dbReference type="CDD" id="cd19954">
    <property type="entry name" value="serpin42Dd-like_insects"/>
    <property type="match status" value="1"/>
</dbReference>
<evidence type="ECO:0000256" key="1">
    <source>
        <dbReference type="ARBA" id="ARBA00022690"/>
    </source>
</evidence>
<dbReference type="SMART" id="SM00093">
    <property type="entry name" value="SERPIN"/>
    <property type="match status" value="1"/>
</dbReference>
<dbReference type="InterPro" id="IPR000215">
    <property type="entry name" value="Serpin_fam"/>
</dbReference>
<comment type="similarity">
    <text evidence="3">Belongs to the serpin family.</text>
</comment>
<dbReference type="PANTHER" id="PTHR11461">
    <property type="entry name" value="SERINE PROTEASE INHIBITOR, SERPIN"/>
    <property type="match status" value="1"/>
</dbReference>
<reference evidence="5" key="1">
    <citation type="submission" date="2025-05" db="UniProtKB">
        <authorList>
            <consortium name="RefSeq"/>
        </authorList>
    </citation>
    <scope>NUCLEOTIDE SEQUENCE [LARGE SCALE GENOMIC DNA]</scope>
</reference>
<dbReference type="Proteomes" id="UP001652628">
    <property type="component" value="Chromosome 2L"/>
</dbReference>
<sequence>MRDVLKLPADKKEVARKYREFLTNLEGREKVAILDLANRIYVNNRYSLIPEFNQVARDSFKAEAEAISVNDSEKAASIVNKWVNDQTRSRIKTIVTKDDMSSDMIMILLNAIYFKGQWQYEFDPKQTRKDNFRTADKKTVPAQMMFLDNSLRAGYVKELDAKVIELPYRNSSLSMVIFLPEKVDGLKEMEGKIAGFSPRLSAQSVLLRLPKFKIEFSSELKGILGTVGIRDAFSNNANFGGLVKSSAKISKVIHKAFIEVNEGGAEAAAITAIRVTVPLSAVYGPPTGFIFNADHPFAYVIRDKDTIYFQGHFVGPEK</sequence>
<keyword evidence="1 6" id="KW-0646">Protease inhibitor</keyword>
<dbReference type="InterPro" id="IPR036186">
    <property type="entry name" value="Serpin_sf"/>
</dbReference>
<accession>A0ABM4TKX5</accession>
<gene>
    <name evidence="6" type="primary">LOC108019459</name>
</gene>
<dbReference type="RefSeq" id="XP_070850632.1">
    <property type="nucleotide sequence ID" value="XM_070994531.1"/>
</dbReference>